<sequence>MGMALDEPKTNDMVIEKAGIKFVVDKNLENFLPFVNIGFRRSWLGTGFYVEPGKDGPHADGCC</sequence>
<gene>
    <name evidence="1" type="ORF">DCMF_15955</name>
</gene>
<dbReference type="OrthoDB" id="1957446at2"/>
<name>A0A3G1KUD4_FORW1</name>
<accession>A0A3G1KUD4</accession>
<organism evidence="1 2">
    <name type="scientific">Formimonas warabiya</name>
    <dbReference type="NCBI Taxonomy" id="1761012"/>
    <lineage>
        <taxon>Bacteria</taxon>
        <taxon>Bacillati</taxon>
        <taxon>Bacillota</taxon>
        <taxon>Clostridia</taxon>
        <taxon>Eubacteriales</taxon>
        <taxon>Peptococcaceae</taxon>
        <taxon>Candidatus Formimonas</taxon>
    </lineage>
</organism>
<protein>
    <submittedName>
        <fullName evidence="1">Uncharacterized protein</fullName>
    </submittedName>
</protein>
<proteinExistence type="predicted"/>
<dbReference type="AlphaFoldDB" id="A0A3G1KUD4"/>
<dbReference type="KEGG" id="fwa:DCMF_15955"/>
<evidence type="ECO:0000313" key="1">
    <source>
        <dbReference type="EMBL" id="ATW26069.1"/>
    </source>
</evidence>
<dbReference type="InterPro" id="IPR035903">
    <property type="entry name" value="HesB-like_dom_sf"/>
</dbReference>
<keyword evidence="2" id="KW-1185">Reference proteome</keyword>
<dbReference type="EMBL" id="CP017634">
    <property type="protein sequence ID" value="ATW26069.1"/>
    <property type="molecule type" value="Genomic_DNA"/>
</dbReference>
<dbReference type="Proteomes" id="UP000323521">
    <property type="component" value="Chromosome"/>
</dbReference>
<evidence type="ECO:0000313" key="2">
    <source>
        <dbReference type="Proteomes" id="UP000323521"/>
    </source>
</evidence>
<dbReference type="SUPFAM" id="SSF89360">
    <property type="entry name" value="HesB-like domain"/>
    <property type="match status" value="1"/>
</dbReference>
<reference evidence="1 2" key="1">
    <citation type="submission" date="2016-10" db="EMBL/GenBank/DDBJ databases">
        <title>Complete Genome Sequence of Peptococcaceae strain DCMF.</title>
        <authorList>
            <person name="Edwards R.J."/>
            <person name="Holland S.I."/>
            <person name="Deshpande N.P."/>
            <person name="Wong Y.K."/>
            <person name="Ertan H."/>
            <person name="Manefield M."/>
            <person name="Russell T.L."/>
            <person name="Lee M.J."/>
        </authorList>
    </citation>
    <scope>NUCLEOTIDE SEQUENCE [LARGE SCALE GENOMIC DNA]</scope>
    <source>
        <strain evidence="1 2">DCMF</strain>
    </source>
</reference>